<keyword evidence="4 10" id="KW-0597">Phosphoprotein</keyword>
<dbReference type="Proteomes" id="UP000838100">
    <property type="component" value="Unassembled WGS sequence"/>
</dbReference>
<dbReference type="InterPro" id="IPR042240">
    <property type="entry name" value="CHASE_sf"/>
</dbReference>
<keyword evidence="6 11" id="KW-0812">Transmembrane</keyword>
<dbReference type="InterPro" id="IPR005467">
    <property type="entry name" value="His_kinase_dom"/>
</dbReference>
<feature type="domain" description="Histidine kinase" evidence="12">
    <location>
        <begin position="375"/>
        <end position="593"/>
    </location>
</feature>
<feature type="domain" description="Response regulatory" evidence="13">
    <location>
        <begin position="613"/>
        <end position="734"/>
    </location>
</feature>
<proteinExistence type="predicted"/>
<dbReference type="SUPFAM" id="SSF52172">
    <property type="entry name" value="CheY-like"/>
    <property type="match status" value="1"/>
</dbReference>
<organism evidence="15 16">
    <name type="scientific">Sinobacterium norvegicum</name>
    <dbReference type="NCBI Taxonomy" id="1641715"/>
    <lineage>
        <taxon>Bacteria</taxon>
        <taxon>Pseudomonadati</taxon>
        <taxon>Pseudomonadota</taxon>
        <taxon>Gammaproteobacteria</taxon>
        <taxon>Cellvibrionales</taxon>
        <taxon>Spongiibacteraceae</taxon>
        <taxon>Sinobacterium</taxon>
    </lineage>
</organism>
<dbReference type="Gene3D" id="1.10.287.130">
    <property type="match status" value="1"/>
</dbReference>
<dbReference type="RefSeq" id="WP_237444368.1">
    <property type="nucleotide sequence ID" value="NZ_CAKLPX010000001.1"/>
</dbReference>
<dbReference type="Pfam" id="PF02518">
    <property type="entry name" value="HATPase_c"/>
    <property type="match status" value="1"/>
</dbReference>
<evidence type="ECO:0000256" key="10">
    <source>
        <dbReference type="PROSITE-ProRule" id="PRU00169"/>
    </source>
</evidence>
<keyword evidence="9 11" id="KW-0472">Membrane</keyword>
<dbReference type="PROSITE" id="PS50110">
    <property type="entry name" value="RESPONSE_REGULATORY"/>
    <property type="match status" value="1"/>
</dbReference>
<keyword evidence="8 11" id="KW-1133">Transmembrane helix</keyword>
<dbReference type="Gene3D" id="3.30.565.10">
    <property type="entry name" value="Histidine kinase-like ATPase, C-terminal domain"/>
    <property type="match status" value="1"/>
</dbReference>
<dbReference type="InterPro" id="IPR036890">
    <property type="entry name" value="HATPase_C_sf"/>
</dbReference>
<dbReference type="SUPFAM" id="SSF55874">
    <property type="entry name" value="ATPase domain of HSP90 chaperone/DNA topoisomerase II/histidine kinase"/>
    <property type="match status" value="1"/>
</dbReference>
<dbReference type="CDD" id="cd17546">
    <property type="entry name" value="REC_hyHK_CKI1_RcsC-like"/>
    <property type="match status" value="1"/>
</dbReference>
<evidence type="ECO:0000259" key="14">
    <source>
        <dbReference type="PROSITE" id="PS50839"/>
    </source>
</evidence>
<evidence type="ECO:0000256" key="2">
    <source>
        <dbReference type="ARBA" id="ARBA00004127"/>
    </source>
</evidence>
<evidence type="ECO:0000256" key="6">
    <source>
        <dbReference type="ARBA" id="ARBA00022692"/>
    </source>
</evidence>
<dbReference type="SUPFAM" id="SSF47384">
    <property type="entry name" value="Homodimeric domain of signal transducing histidine kinase"/>
    <property type="match status" value="1"/>
</dbReference>
<name>A0ABN8EHR8_9GAMM</name>
<evidence type="ECO:0000256" key="11">
    <source>
        <dbReference type="SAM" id="Phobius"/>
    </source>
</evidence>
<dbReference type="SMART" id="SM00387">
    <property type="entry name" value="HATPase_c"/>
    <property type="match status" value="1"/>
</dbReference>
<dbReference type="InterPro" id="IPR001789">
    <property type="entry name" value="Sig_transdc_resp-reg_receiver"/>
</dbReference>
<dbReference type="PRINTS" id="PR00344">
    <property type="entry name" value="BCTRLSENSOR"/>
</dbReference>
<protein>
    <recommendedName>
        <fullName evidence="3">histidine kinase</fullName>
        <ecNumber evidence="3">2.7.13.3</ecNumber>
    </recommendedName>
</protein>
<dbReference type="Gene3D" id="3.40.50.2300">
    <property type="match status" value="1"/>
</dbReference>
<evidence type="ECO:0000256" key="7">
    <source>
        <dbReference type="ARBA" id="ARBA00022777"/>
    </source>
</evidence>
<dbReference type="PANTHER" id="PTHR43719">
    <property type="entry name" value="TWO-COMPONENT HISTIDINE KINASE"/>
    <property type="match status" value="1"/>
</dbReference>
<dbReference type="Pfam" id="PF00512">
    <property type="entry name" value="HisKA"/>
    <property type="match status" value="1"/>
</dbReference>
<gene>
    <name evidence="15" type="primary">rcsC_4</name>
    <name evidence="15" type="ORF">SIN8267_00815</name>
</gene>
<dbReference type="SMART" id="SM00388">
    <property type="entry name" value="HisKA"/>
    <property type="match status" value="1"/>
</dbReference>
<sequence>MQSDDDDTIQQPLTSKLIKSDLYIMLIAVMTAAVIFAFIARIEHYQEEQNFNRQSVNIYNAISYQFQRNLDALYSVSDYISNSQHVSREEFSRFGLATLARYHGIKALSWNPVVAGEEREVFIENAREDGHDDFDITARNHQGDLISAPTSQQHVPVLYIEPLAENKPALGYDIASQKNRLSAIELAFNSGQTVSTTRIKLVQNSDEQFGVLILSPVFYPAANGSSLSATPKGVAVEVLRIGDAIKNATSDFDTSALIIQLIDLDAKPEQQLLFANRDRVNHSLSWQQDFQFSQRQWRILVAKATSPPFQHIHVFAILSAITTLLAFYPLIIYRVKSRRYIEHIEHRVERRTCELASAKETAEAANMAKSQFLANMSHEIRTPMNGVLGMSEMLEETVLDEEQRQYLSIIQGSSKLLLTVLNDILDLSKIEAGKFNIERKSFNLKQLISESLSPFLITKNNDIELLSSIAVNCPLFLIGDKIRIQQIITNLLSNAVKFTHQGEVMLSVRCLYSKAGIAYVEFAIRDTGIGISPNNQARLFQAFSQIDGGHNLGGTGLGLTICQNLVELMDGEIHLKSDKETGTTVSFILPLQIDLAPRSSNKNIILDFKQSLRVLVVEDNKVNRLVAEGLLKQLNVICDTAIDGQQAIDLICHQQQRYDLVLMDCDMPIVDGYTASKKIRDWETLNQSPATSIYALSAHVLSEQLEKCYDSGMNGHLAKPITLNILSQTLTDLCR</sequence>
<comment type="caution">
    <text evidence="15">The sequence shown here is derived from an EMBL/GenBank/DDBJ whole genome shotgun (WGS) entry which is preliminary data.</text>
</comment>
<dbReference type="InterPro" id="IPR006189">
    <property type="entry name" value="CHASE_dom"/>
</dbReference>
<evidence type="ECO:0000313" key="16">
    <source>
        <dbReference type="Proteomes" id="UP000838100"/>
    </source>
</evidence>
<keyword evidence="16" id="KW-1185">Reference proteome</keyword>
<dbReference type="GO" id="GO:0004673">
    <property type="term" value="F:protein histidine kinase activity"/>
    <property type="evidence" value="ECO:0007669"/>
    <property type="project" value="UniProtKB-EC"/>
</dbReference>
<accession>A0ABN8EHR8</accession>
<evidence type="ECO:0000256" key="9">
    <source>
        <dbReference type="ARBA" id="ARBA00023136"/>
    </source>
</evidence>
<evidence type="ECO:0000256" key="1">
    <source>
        <dbReference type="ARBA" id="ARBA00000085"/>
    </source>
</evidence>
<feature type="modified residue" description="4-aspartylphosphate" evidence="10">
    <location>
        <position position="664"/>
    </location>
</feature>
<evidence type="ECO:0000313" key="15">
    <source>
        <dbReference type="EMBL" id="CAH0990720.1"/>
    </source>
</evidence>
<dbReference type="PROSITE" id="PS50109">
    <property type="entry name" value="HIS_KIN"/>
    <property type="match status" value="1"/>
</dbReference>
<feature type="transmembrane region" description="Helical" evidence="11">
    <location>
        <begin position="312"/>
        <end position="333"/>
    </location>
</feature>
<dbReference type="PROSITE" id="PS50839">
    <property type="entry name" value="CHASE"/>
    <property type="match status" value="1"/>
</dbReference>
<comment type="subcellular location">
    <subcellularLocation>
        <location evidence="2">Endomembrane system</location>
        <topology evidence="2">Multi-pass membrane protein</topology>
    </subcellularLocation>
</comment>
<keyword evidence="5 15" id="KW-0808">Transferase</keyword>
<dbReference type="InterPro" id="IPR003661">
    <property type="entry name" value="HisK_dim/P_dom"/>
</dbReference>
<evidence type="ECO:0000256" key="3">
    <source>
        <dbReference type="ARBA" id="ARBA00012438"/>
    </source>
</evidence>
<reference evidence="15" key="1">
    <citation type="submission" date="2021-12" db="EMBL/GenBank/DDBJ databases">
        <authorList>
            <person name="Rodrigo-Torres L."/>
            <person name="Arahal R. D."/>
            <person name="Lucena T."/>
        </authorList>
    </citation>
    <scope>NUCLEOTIDE SEQUENCE</scope>
    <source>
        <strain evidence="15">CECT 8267</strain>
    </source>
</reference>
<feature type="transmembrane region" description="Helical" evidence="11">
    <location>
        <begin position="22"/>
        <end position="40"/>
    </location>
</feature>
<evidence type="ECO:0000256" key="5">
    <source>
        <dbReference type="ARBA" id="ARBA00022679"/>
    </source>
</evidence>
<dbReference type="EC" id="2.7.13.3" evidence="3"/>
<dbReference type="InterPro" id="IPR050956">
    <property type="entry name" value="2C_system_His_kinase"/>
</dbReference>
<dbReference type="Pfam" id="PF00072">
    <property type="entry name" value="Response_reg"/>
    <property type="match status" value="1"/>
</dbReference>
<evidence type="ECO:0000256" key="8">
    <source>
        <dbReference type="ARBA" id="ARBA00022989"/>
    </source>
</evidence>
<evidence type="ECO:0000256" key="4">
    <source>
        <dbReference type="ARBA" id="ARBA00022553"/>
    </source>
</evidence>
<dbReference type="CDD" id="cd00082">
    <property type="entry name" value="HisKA"/>
    <property type="match status" value="1"/>
</dbReference>
<dbReference type="InterPro" id="IPR004358">
    <property type="entry name" value="Sig_transdc_His_kin-like_C"/>
</dbReference>
<dbReference type="EMBL" id="CAKLPX010000001">
    <property type="protein sequence ID" value="CAH0990720.1"/>
    <property type="molecule type" value="Genomic_DNA"/>
</dbReference>
<evidence type="ECO:0000259" key="12">
    <source>
        <dbReference type="PROSITE" id="PS50109"/>
    </source>
</evidence>
<dbReference type="PANTHER" id="PTHR43719:SF28">
    <property type="entry name" value="PEROXIDE STRESS-ACTIVATED HISTIDINE KINASE MAK1-RELATED"/>
    <property type="match status" value="1"/>
</dbReference>
<feature type="domain" description="CHASE" evidence="14">
    <location>
        <begin position="82"/>
        <end position="300"/>
    </location>
</feature>
<dbReference type="Pfam" id="PF03924">
    <property type="entry name" value="CHASE"/>
    <property type="match status" value="1"/>
</dbReference>
<dbReference type="InterPro" id="IPR036097">
    <property type="entry name" value="HisK_dim/P_sf"/>
</dbReference>
<dbReference type="InterPro" id="IPR011006">
    <property type="entry name" value="CheY-like_superfamily"/>
</dbReference>
<dbReference type="InterPro" id="IPR003594">
    <property type="entry name" value="HATPase_dom"/>
</dbReference>
<keyword evidence="7 15" id="KW-0418">Kinase</keyword>
<evidence type="ECO:0000259" key="13">
    <source>
        <dbReference type="PROSITE" id="PS50110"/>
    </source>
</evidence>
<comment type="catalytic activity">
    <reaction evidence="1">
        <text>ATP + protein L-histidine = ADP + protein N-phospho-L-histidine.</text>
        <dbReference type="EC" id="2.7.13.3"/>
    </reaction>
</comment>
<dbReference type="SMART" id="SM01079">
    <property type="entry name" value="CHASE"/>
    <property type="match status" value="1"/>
</dbReference>
<dbReference type="Gene3D" id="3.30.450.350">
    <property type="entry name" value="CHASE domain"/>
    <property type="match status" value="1"/>
</dbReference>
<dbReference type="SMART" id="SM00448">
    <property type="entry name" value="REC"/>
    <property type="match status" value="1"/>
</dbReference>
<dbReference type="CDD" id="cd16922">
    <property type="entry name" value="HATPase_EvgS-ArcB-TorS-like"/>
    <property type="match status" value="1"/>
</dbReference>